<keyword evidence="7" id="KW-1185">Reference proteome</keyword>
<keyword evidence="3 5" id="KW-0479">Metal-binding</keyword>
<dbReference type="GO" id="GO:0016705">
    <property type="term" value="F:oxidoreductase activity, acting on paired donors, with incorporation or reduction of molecular oxygen"/>
    <property type="evidence" value="ECO:0007669"/>
    <property type="project" value="InterPro"/>
</dbReference>
<evidence type="ECO:0000256" key="4">
    <source>
        <dbReference type="ARBA" id="ARBA00023004"/>
    </source>
</evidence>
<keyword evidence="5" id="KW-0349">Heme</keyword>
<dbReference type="CDD" id="cd11040">
    <property type="entry name" value="CYP7_CYP8-like"/>
    <property type="match status" value="1"/>
</dbReference>
<evidence type="ECO:0000256" key="5">
    <source>
        <dbReference type="PIRSR" id="PIRSR602403-1"/>
    </source>
</evidence>
<dbReference type="PANTHER" id="PTHR47582">
    <property type="entry name" value="P450, PUTATIVE (EUROFUNG)-RELATED"/>
    <property type="match status" value="1"/>
</dbReference>
<dbReference type="OrthoDB" id="1470350at2759"/>
<comment type="similarity">
    <text evidence="2">Belongs to the cytochrome P450 family.</text>
</comment>
<comment type="caution">
    <text evidence="6">The sequence shown here is derived from an EMBL/GenBank/DDBJ whole genome shotgun (WGS) entry which is preliminary data.</text>
</comment>
<dbReference type="RefSeq" id="XP_037158411.1">
    <property type="nucleotide sequence ID" value="XM_037314704.1"/>
</dbReference>
<dbReference type="AlphaFoldDB" id="A0A8H6CJJ9"/>
<dbReference type="InterPro" id="IPR036396">
    <property type="entry name" value="Cyt_P450_sf"/>
</dbReference>
<dbReference type="InterPro" id="IPR002403">
    <property type="entry name" value="Cyt_P450_E_grp-IV"/>
</dbReference>
<evidence type="ECO:0000313" key="7">
    <source>
        <dbReference type="Proteomes" id="UP000578531"/>
    </source>
</evidence>
<protein>
    <recommendedName>
        <fullName evidence="8">Cytochrome P450</fullName>
    </recommendedName>
</protein>
<dbReference type="InterPro" id="IPR001128">
    <property type="entry name" value="Cyt_P450"/>
</dbReference>
<dbReference type="PRINTS" id="PR00465">
    <property type="entry name" value="EP450IV"/>
</dbReference>
<proteinExistence type="inferred from homology"/>
<dbReference type="GO" id="GO:0004497">
    <property type="term" value="F:monooxygenase activity"/>
    <property type="evidence" value="ECO:0007669"/>
    <property type="project" value="InterPro"/>
</dbReference>
<reference evidence="6 7" key="1">
    <citation type="journal article" date="2020" name="Genomics">
        <title>Complete, high-quality genomes from long-read metagenomic sequencing of two wolf lichen thalli reveals enigmatic genome architecture.</title>
        <authorList>
            <person name="McKenzie S.K."/>
            <person name="Walston R.F."/>
            <person name="Allen J.L."/>
        </authorList>
    </citation>
    <scope>NUCLEOTIDE SEQUENCE [LARGE SCALE GENOMIC DNA]</scope>
    <source>
        <strain evidence="6">WasteWater2</strain>
    </source>
</reference>
<dbReference type="Proteomes" id="UP000578531">
    <property type="component" value="Unassembled WGS sequence"/>
</dbReference>
<dbReference type="PANTHER" id="PTHR47582:SF1">
    <property type="entry name" value="P450, PUTATIVE (EUROFUNG)-RELATED"/>
    <property type="match status" value="1"/>
</dbReference>
<sequence>MESGYNLPLLLILAAAAAAAWYALDDFWAPRLSPKEPPLLPHPIPYIGHILGLLRHGTRYYEMTSAKCKLPIYTLNMLSGKVYIVTSPDLVNAVNRNSKKIAFNPFVAMLGKRITGHDEGTSQIVQHNLNGEHGPGYVIDVHDRIVASLAPGKDLQQTTKAMLSQLSAYFEALTPNAEINLFEWTRYTVTMCSTRALYGTENPFNKNTKFVDAFWDFDHALNLLIADVLPELFAPKGYRARMELGTAFQEYFENYIPAKSAAMIQGRYSENSRYGITLPNQGRLEVGTLIGVLANTIPSIFYTLVHIYSDPGLVSDIRDELETSGFVGTPEDISQHSGLLAMPETCPLLYSTWQEVLRVHALGAGARYILEDIMLDDTFLLRKGMVVQMPMAVMHSDVAAWGEHVEEFRPRRFLKQNSTIKGGFKPNFTAYRPFGGGASMCPGRHFVTLETMALAACMLSRFDLIPVDGQWNVPRQKQESLATNVFPPEKDIRVKIATRKGVGASK</sequence>
<evidence type="ECO:0008006" key="8">
    <source>
        <dbReference type="Google" id="ProtNLM"/>
    </source>
</evidence>
<dbReference type="GO" id="GO:0020037">
    <property type="term" value="F:heme binding"/>
    <property type="evidence" value="ECO:0007669"/>
    <property type="project" value="InterPro"/>
</dbReference>
<comment type="cofactor">
    <cofactor evidence="1 5">
        <name>heme</name>
        <dbReference type="ChEBI" id="CHEBI:30413"/>
    </cofactor>
</comment>
<organism evidence="6 7">
    <name type="scientific">Letharia columbiana</name>
    <dbReference type="NCBI Taxonomy" id="112416"/>
    <lineage>
        <taxon>Eukaryota</taxon>
        <taxon>Fungi</taxon>
        <taxon>Dikarya</taxon>
        <taxon>Ascomycota</taxon>
        <taxon>Pezizomycotina</taxon>
        <taxon>Lecanoromycetes</taxon>
        <taxon>OSLEUM clade</taxon>
        <taxon>Lecanoromycetidae</taxon>
        <taxon>Lecanorales</taxon>
        <taxon>Lecanorineae</taxon>
        <taxon>Parmeliaceae</taxon>
        <taxon>Letharia</taxon>
    </lineage>
</organism>
<gene>
    <name evidence="6" type="ORF">HO173_012870</name>
</gene>
<name>A0A8H6CJJ9_9LECA</name>
<evidence type="ECO:0000256" key="3">
    <source>
        <dbReference type="ARBA" id="ARBA00022723"/>
    </source>
</evidence>
<dbReference type="InterPro" id="IPR053007">
    <property type="entry name" value="CYP450_monoxygenase_sec-met"/>
</dbReference>
<keyword evidence="4 5" id="KW-0408">Iron</keyword>
<dbReference type="Gene3D" id="1.10.630.10">
    <property type="entry name" value="Cytochrome P450"/>
    <property type="match status" value="1"/>
</dbReference>
<dbReference type="Pfam" id="PF00067">
    <property type="entry name" value="p450"/>
    <property type="match status" value="1"/>
</dbReference>
<dbReference type="GeneID" id="59294503"/>
<accession>A0A8H6CJJ9</accession>
<feature type="binding site" description="axial binding residue" evidence="5">
    <location>
        <position position="441"/>
    </location>
    <ligand>
        <name>heme</name>
        <dbReference type="ChEBI" id="CHEBI:30413"/>
    </ligand>
    <ligandPart>
        <name>Fe</name>
        <dbReference type="ChEBI" id="CHEBI:18248"/>
    </ligandPart>
</feature>
<evidence type="ECO:0000256" key="1">
    <source>
        <dbReference type="ARBA" id="ARBA00001971"/>
    </source>
</evidence>
<dbReference type="SUPFAM" id="SSF48264">
    <property type="entry name" value="Cytochrome P450"/>
    <property type="match status" value="1"/>
</dbReference>
<dbReference type="EMBL" id="JACCJC010000109">
    <property type="protein sequence ID" value="KAF6224713.1"/>
    <property type="molecule type" value="Genomic_DNA"/>
</dbReference>
<evidence type="ECO:0000313" key="6">
    <source>
        <dbReference type="EMBL" id="KAF6224713.1"/>
    </source>
</evidence>
<evidence type="ECO:0000256" key="2">
    <source>
        <dbReference type="ARBA" id="ARBA00010617"/>
    </source>
</evidence>
<dbReference type="GO" id="GO:0005506">
    <property type="term" value="F:iron ion binding"/>
    <property type="evidence" value="ECO:0007669"/>
    <property type="project" value="InterPro"/>
</dbReference>